<dbReference type="InterPro" id="IPR005467">
    <property type="entry name" value="His_kinase_dom"/>
</dbReference>
<dbReference type="PANTHER" id="PTHR45528:SF1">
    <property type="entry name" value="SENSOR HISTIDINE KINASE CPXA"/>
    <property type="match status" value="1"/>
</dbReference>
<dbReference type="Proteomes" id="UP000002067">
    <property type="component" value="Chromosome"/>
</dbReference>
<keyword evidence="4" id="KW-1003">Cell membrane</keyword>
<evidence type="ECO:0000256" key="10">
    <source>
        <dbReference type="ARBA" id="ARBA00022840"/>
    </source>
</evidence>
<comment type="catalytic activity">
    <reaction evidence="1">
        <text>ATP + protein L-histidine = ADP + protein N-phospho-L-histidine.</text>
        <dbReference type="EC" id="2.7.13.3"/>
    </reaction>
</comment>
<dbReference type="GO" id="GO:0005886">
    <property type="term" value="C:plasma membrane"/>
    <property type="evidence" value="ECO:0007669"/>
    <property type="project" value="UniProtKB-SubCell"/>
</dbReference>
<dbReference type="EMBL" id="AP011548">
    <property type="protein sequence ID" value="BAI41698.1"/>
    <property type="molecule type" value="Genomic_DNA"/>
</dbReference>
<keyword evidence="7" id="KW-0812">Transmembrane</keyword>
<dbReference type="InterPro" id="IPR036097">
    <property type="entry name" value="HisK_dim/P_sf"/>
</dbReference>
<reference evidence="14 15" key="1">
    <citation type="journal article" date="2009" name="J. Bacteriol.">
        <title>Complete genome sequence of the probiotic Lactobacillus rhamnosus ATCC 53103.</title>
        <authorList>
            <person name="Morita H."/>
            <person name="Toh H."/>
            <person name="Oshima K."/>
            <person name="Murakami M."/>
            <person name="Taylor T.D."/>
            <person name="Igimi S."/>
            <person name="Hattori M."/>
        </authorList>
    </citation>
    <scope>NUCLEOTIDE SEQUENCE [LARGE SCALE GENOMIC DNA]</scope>
    <source>
        <strain evidence="15">ATCC 53103 / LMG 18243 / GG [Tokyo]</strain>
    </source>
</reference>
<dbReference type="Pfam" id="PF00512">
    <property type="entry name" value="HisKA"/>
    <property type="match status" value="1"/>
</dbReference>
<evidence type="ECO:0000256" key="2">
    <source>
        <dbReference type="ARBA" id="ARBA00004651"/>
    </source>
</evidence>
<dbReference type="KEGG" id="lrh:LGG_01225"/>
<evidence type="ECO:0000256" key="13">
    <source>
        <dbReference type="ARBA" id="ARBA00023136"/>
    </source>
</evidence>
<dbReference type="Gene3D" id="1.10.287.130">
    <property type="match status" value="1"/>
</dbReference>
<evidence type="ECO:0000256" key="7">
    <source>
        <dbReference type="ARBA" id="ARBA00022692"/>
    </source>
</evidence>
<evidence type="ECO:0000256" key="3">
    <source>
        <dbReference type="ARBA" id="ARBA00012438"/>
    </source>
</evidence>
<name>A0A7S7FNM8_LACRG</name>
<dbReference type="InterPro" id="IPR008358">
    <property type="entry name" value="Sig_transdc_His_kin/Pase_MprB"/>
</dbReference>
<dbReference type="InterPro" id="IPR003594">
    <property type="entry name" value="HATPase_dom"/>
</dbReference>
<keyword evidence="6" id="KW-0808">Transferase</keyword>
<dbReference type="CDD" id="cd00075">
    <property type="entry name" value="HATPase"/>
    <property type="match status" value="1"/>
</dbReference>
<dbReference type="PANTHER" id="PTHR45528">
    <property type="entry name" value="SENSOR HISTIDINE KINASE CPXA"/>
    <property type="match status" value="1"/>
</dbReference>
<dbReference type="KEGG" id="lrg:LRHM_1171"/>
<dbReference type="PROSITE" id="PS50109">
    <property type="entry name" value="HIS_KIN"/>
    <property type="match status" value="1"/>
</dbReference>
<dbReference type="Pfam" id="PF02518">
    <property type="entry name" value="HATPase_c"/>
    <property type="match status" value="1"/>
</dbReference>
<dbReference type="CDD" id="cd00082">
    <property type="entry name" value="HisKA"/>
    <property type="match status" value="1"/>
</dbReference>
<evidence type="ECO:0000256" key="6">
    <source>
        <dbReference type="ARBA" id="ARBA00022679"/>
    </source>
</evidence>
<dbReference type="SUPFAM" id="SSF55874">
    <property type="entry name" value="ATPase domain of HSP90 chaperone/DNA topoisomerase II/histidine kinase"/>
    <property type="match status" value="1"/>
</dbReference>
<protein>
    <recommendedName>
        <fullName evidence="3">histidine kinase</fullName>
        <ecNumber evidence="3">2.7.13.3</ecNumber>
    </recommendedName>
</protein>
<evidence type="ECO:0000256" key="11">
    <source>
        <dbReference type="ARBA" id="ARBA00022989"/>
    </source>
</evidence>
<dbReference type="GO" id="GO:0000155">
    <property type="term" value="F:phosphorelay sensor kinase activity"/>
    <property type="evidence" value="ECO:0007669"/>
    <property type="project" value="InterPro"/>
</dbReference>
<dbReference type="AlphaFoldDB" id="A0A7S7FNM8"/>
<dbReference type="InterPro" id="IPR050398">
    <property type="entry name" value="HssS/ArlS-like"/>
</dbReference>
<keyword evidence="12" id="KW-0902">Two-component regulatory system</keyword>
<keyword evidence="9 14" id="KW-0418">Kinase</keyword>
<comment type="subcellular location">
    <subcellularLocation>
        <location evidence="2">Cell membrane</location>
        <topology evidence="2">Multi-pass membrane protein</topology>
    </subcellularLocation>
</comment>
<proteinExistence type="predicted"/>
<keyword evidence="8" id="KW-0547">Nucleotide-binding</keyword>
<dbReference type="GO" id="GO:0005524">
    <property type="term" value="F:ATP binding"/>
    <property type="evidence" value="ECO:0007669"/>
    <property type="project" value="UniProtKB-KW"/>
</dbReference>
<dbReference type="SMART" id="SM00388">
    <property type="entry name" value="HisKA"/>
    <property type="match status" value="1"/>
</dbReference>
<organism evidence="14 15">
    <name type="scientific">Lacticaseibacillus rhamnosus (strain ATCC 53103 / LMG 18243 / GG)</name>
    <name type="common">Lactobacillus rhamnosus</name>
    <dbReference type="NCBI Taxonomy" id="568703"/>
    <lineage>
        <taxon>Bacteria</taxon>
        <taxon>Bacillati</taxon>
        <taxon>Bacillota</taxon>
        <taxon>Bacilli</taxon>
        <taxon>Lactobacillales</taxon>
        <taxon>Lactobacillaceae</taxon>
        <taxon>Lacticaseibacillus</taxon>
    </lineage>
</organism>
<keyword evidence="5" id="KW-0597">Phosphoprotein</keyword>
<evidence type="ECO:0000256" key="8">
    <source>
        <dbReference type="ARBA" id="ARBA00022741"/>
    </source>
</evidence>
<evidence type="ECO:0000256" key="12">
    <source>
        <dbReference type="ARBA" id="ARBA00023012"/>
    </source>
</evidence>
<gene>
    <name evidence="14" type="ordered locus">LRHM_1171</name>
</gene>
<accession>A0A7S7FNM8</accession>
<dbReference type="SMART" id="SM00387">
    <property type="entry name" value="HATPase_c"/>
    <property type="match status" value="1"/>
</dbReference>
<evidence type="ECO:0000313" key="14">
    <source>
        <dbReference type="EMBL" id="BAI41698.1"/>
    </source>
</evidence>
<dbReference type="PRINTS" id="PR01780">
    <property type="entry name" value="LANTIREGPROT"/>
</dbReference>
<dbReference type="InterPro" id="IPR003661">
    <property type="entry name" value="HisK_dim/P_dom"/>
</dbReference>
<evidence type="ECO:0000256" key="4">
    <source>
        <dbReference type="ARBA" id="ARBA00022475"/>
    </source>
</evidence>
<evidence type="ECO:0000256" key="9">
    <source>
        <dbReference type="ARBA" id="ARBA00022777"/>
    </source>
</evidence>
<dbReference type="Gene3D" id="3.30.565.10">
    <property type="entry name" value="Histidine kinase-like ATPase, C-terminal domain"/>
    <property type="match status" value="1"/>
</dbReference>
<keyword evidence="13" id="KW-0472">Membrane</keyword>
<dbReference type="InterPro" id="IPR036890">
    <property type="entry name" value="HATPase_C_sf"/>
</dbReference>
<dbReference type="SUPFAM" id="SSF47384">
    <property type="entry name" value="Homodimeric domain of signal transducing histidine kinase"/>
    <property type="match status" value="1"/>
</dbReference>
<dbReference type="EC" id="2.7.13.3" evidence="3"/>
<evidence type="ECO:0000313" key="15">
    <source>
        <dbReference type="Proteomes" id="UP000002067"/>
    </source>
</evidence>
<keyword evidence="11" id="KW-1133">Transmembrane helix</keyword>
<keyword evidence="10" id="KW-0067">ATP-binding</keyword>
<dbReference type="RefSeq" id="WP_014569541.1">
    <property type="nucleotide sequence ID" value="NC_013198.1"/>
</dbReference>
<evidence type="ECO:0000256" key="5">
    <source>
        <dbReference type="ARBA" id="ARBA00022553"/>
    </source>
</evidence>
<evidence type="ECO:0000256" key="1">
    <source>
        <dbReference type="ARBA" id="ARBA00000085"/>
    </source>
</evidence>
<sequence>MLGILILLIVICLVLFALLLLVITDVHRISRDLDYINHHNTNAGITSNTNLPLIRKLSAGINQNLNTMHQLQIEQVEQEKKIHQMLMDLTHDIKTPLTVATGYVQLLDRQPEADPKPSLARIANNLRSVNYYLHYLMDFNLIQEKTRSLNHQSVNVSELLKNELFDYYDQLTASGLKVTPAITDQLMLETDETLMRRIIQNLIGNWLKYAKSQAKLSFARQDSHHLVMTFSNDTAQPVSHVDQLVDRFYTTDAARTTQSVGLGLSIVQSLTTTMGGKMKLEAHDDSFTVKLIFRTDKLPAH</sequence>